<keyword evidence="9" id="KW-1185">Reference proteome</keyword>
<organism evidence="8 9">
    <name type="scientific">Paracoccus broussonetiae</name>
    <dbReference type="NCBI Taxonomy" id="3075834"/>
    <lineage>
        <taxon>Bacteria</taxon>
        <taxon>Pseudomonadati</taxon>
        <taxon>Pseudomonadota</taxon>
        <taxon>Alphaproteobacteria</taxon>
        <taxon>Rhodobacterales</taxon>
        <taxon>Paracoccaceae</taxon>
        <taxon>Paracoccus</taxon>
    </lineage>
</organism>
<evidence type="ECO:0000256" key="6">
    <source>
        <dbReference type="SAM" id="Coils"/>
    </source>
</evidence>
<comment type="subcellular location">
    <subcellularLocation>
        <location evidence="1">Membrane</location>
        <topology evidence="1">Single-pass membrane protein</topology>
    </subcellularLocation>
</comment>
<gene>
    <name evidence="8" type="ORF">RM190_22755</name>
</gene>
<keyword evidence="4" id="KW-1133">Transmembrane helix</keyword>
<protein>
    <submittedName>
        <fullName evidence="8">TrbI/VirB10 family protein</fullName>
    </submittedName>
</protein>
<evidence type="ECO:0000313" key="8">
    <source>
        <dbReference type="EMBL" id="MDT1064694.1"/>
    </source>
</evidence>
<dbReference type="Gene3D" id="2.40.128.260">
    <property type="entry name" value="Type IV secretion system, VirB10/TraB/TrbI"/>
    <property type="match status" value="1"/>
</dbReference>
<feature type="coiled-coil region" evidence="6">
    <location>
        <begin position="99"/>
        <end position="126"/>
    </location>
</feature>
<accession>A0ABU3EKC7</accession>
<dbReference type="InterPro" id="IPR005498">
    <property type="entry name" value="T4SS_VirB10/TraB/TrbI"/>
</dbReference>
<feature type="compositionally biased region" description="Basic and acidic residues" evidence="7">
    <location>
        <begin position="1"/>
        <end position="21"/>
    </location>
</feature>
<dbReference type="Proteomes" id="UP001251085">
    <property type="component" value="Unassembled WGS sequence"/>
</dbReference>
<comment type="similarity">
    <text evidence="2">Belongs to the TrbI/VirB10 family.</text>
</comment>
<dbReference type="Gene3D" id="1.10.287.1490">
    <property type="match status" value="1"/>
</dbReference>
<dbReference type="RefSeq" id="WP_311761774.1">
    <property type="nucleotide sequence ID" value="NZ_JAVRQI010000030.1"/>
</dbReference>
<keyword evidence="5" id="KW-0472">Membrane</keyword>
<dbReference type="InterPro" id="IPR042217">
    <property type="entry name" value="T4SS_VirB10/TrbI"/>
</dbReference>
<name>A0ABU3EKC7_9RHOB</name>
<proteinExistence type="inferred from homology"/>
<evidence type="ECO:0000256" key="5">
    <source>
        <dbReference type="ARBA" id="ARBA00023136"/>
    </source>
</evidence>
<evidence type="ECO:0000256" key="7">
    <source>
        <dbReference type="SAM" id="MobiDB-lite"/>
    </source>
</evidence>
<keyword evidence="3" id="KW-0812">Transmembrane</keyword>
<sequence length="454" mass="47902">MSADAETKVQERLRRLRKPEPKASPFRIYGPYAAVLAAGLGIGGYVASLPAAEQAKPAVRTSEVAEFQQDLGLAGFSTRTPHLEPAVETPKPAPEKLIDPAAKEEAGRLRQELADLQAEIQELKKRPAESPDGLTNLQAEMQSLKAAATERDSVYAELERENIRLQTQLGTSNMLGLPDAGMVDEDAQRLAELEARRAAAEALRAARNASPMVAYRAGGGSSAPPDNAASTVAGEVEGQSGPGDESFVRAGATHAEVTHAEVIANPSRTVVQGTLIEATLQTAIQSSLEGNIIATVSRDVWSMDMANVAIPRGSKLFGRYSSDIARGQRRVLVAWDRVVTPDGQTADLAAYGTDRIGRSGLTGRVRNHTLARFAGAAAVSVIGGLPAIITAALEDGSEGDSRHQAWNDAASNVAQGTTSVLGELMQGYLDIPTTLSINQGAIVMVQVNADVEML</sequence>
<reference evidence="9" key="1">
    <citation type="submission" date="2023-07" db="EMBL/GenBank/DDBJ databases">
        <title>Characterization of two Paracoccaceae strains isolated from Phycosphere and proposal of Xinfangfangia lacusdiani sp. nov.</title>
        <authorList>
            <person name="Deng Y."/>
            <person name="Zhang Y.Q."/>
        </authorList>
    </citation>
    <scope>NUCLEOTIDE SEQUENCE [LARGE SCALE GENOMIC DNA]</scope>
    <source>
        <strain evidence="9">CPCC 101403</strain>
    </source>
</reference>
<evidence type="ECO:0000313" key="9">
    <source>
        <dbReference type="Proteomes" id="UP001251085"/>
    </source>
</evidence>
<evidence type="ECO:0000256" key="1">
    <source>
        <dbReference type="ARBA" id="ARBA00004167"/>
    </source>
</evidence>
<evidence type="ECO:0000256" key="3">
    <source>
        <dbReference type="ARBA" id="ARBA00022692"/>
    </source>
</evidence>
<feature type="region of interest" description="Disordered" evidence="7">
    <location>
        <begin position="217"/>
        <end position="242"/>
    </location>
</feature>
<evidence type="ECO:0000256" key="4">
    <source>
        <dbReference type="ARBA" id="ARBA00022989"/>
    </source>
</evidence>
<comment type="caution">
    <text evidence="8">The sequence shown here is derived from an EMBL/GenBank/DDBJ whole genome shotgun (WGS) entry which is preliminary data.</text>
</comment>
<feature type="region of interest" description="Disordered" evidence="7">
    <location>
        <begin position="1"/>
        <end position="22"/>
    </location>
</feature>
<keyword evidence="6" id="KW-0175">Coiled coil</keyword>
<evidence type="ECO:0000256" key="2">
    <source>
        <dbReference type="ARBA" id="ARBA00010265"/>
    </source>
</evidence>
<dbReference type="EMBL" id="JAVRQI010000030">
    <property type="protein sequence ID" value="MDT1064694.1"/>
    <property type="molecule type" value="Genomic_DNA"/>
</dbReference>
<dbReference type="Pfam" id="PF03743">
    <property type="entry name" value="TrbI"/>
    <property type="match status" value="1"/>
</dbReference>
<dbReference type="CDD" id="cd16429">
    <property type="entry name" value="VirB10"/>
    <property type="match status" value="1"/>
</dbReference>